<keyword evidence="1" id="KW-0812">Transmembrane</keyword>
<proteinExistence type="predicted"/>
<protein>
    <submittedName>
        <fullName evidence="4">DUF4397 domain-containing protein</fullName>
    </submittedName>
</protein>
<evidence type="ECO:0000259" key="3">
    <source>
        <dbReference type="Pfam" id="PF14344"/>
    </source>
</evidence>
<dbReference type="InterPro" id="IPR025510">
    <property type="entry name" value="DUF4397"/>
</dbReference>
<feature type="signal peptide" evidence="2">
    <location>
        <begin position="1"/>
        <end position="24"/>
    </location>
</feature>
<dbReference type="Proteomes" id="UP000470246">
    <property type="component" value="Unassembled WGS sequence"/>
</dbReference>
<accession>A0A7K3VXT9</accession>
<dbReference type="RefSeq" id="WP_163480759.1">
    <property type="nucleotide sequence ID" value="NZ_JAAGWF010000007.1"/>
</dbReference>
<feature type="domain" description="DUF4397" evidence="3">
    <location>
        <begin position="29"/>
        <end position="153"/>
    </location>
</feature>
<organism evidence="4 5">
    <name type="scientific">Geodermatophilus sabuli</name>
    <dbReference type="NCBI Taxonomy" id="1564158"/>
    <lineage>
        <taxon>Bacteria</taxon>
        <taxon>Bacillati</taxon>
        <taxon>Actinomycetota</taxon>
        <taxon>Actinomycetes</taxon>
        <taxon>Geodermatophilales</taxon>
        <taxon>Geodermatophilaceae</taxon>
        <taxon>Geodermatophilus</taxon>
    </lineage>
</organism>
<keyword evidence="5" id="KW-1185">Reference proteome</keyword>
<keyword evidence="1" id="KW-1133">Transmembrane helix</keyword>
<evidence type="ECO:0000313" key="5">
    <source>
        <dbReference type="Proteomes" id="UP000470246"/>
    </source>
</evidence>
<keyword evidence="1" id="KW-0472">Membrane</keyword>
<gene>
    <name evidence="4" type="ORF">GCU56_05985</name>
</gene>
<comment type="caution">
    <text evidence="4">The sequence shown here is derived from an EMBL/GenBank/DDBJ whole genome shotgun (WGS) entry which is preliminary data.</text>
</comment>
<dbReference type="EMBL" id="JAAGWF010000007">
    <property type="protein sequence ID" value="NEK57422.1"/>
    <property type="molecule type" value="Genomic_DNA"/>
</dbReference>
<feature type="chain" id="PRO_5029829586" evidence="2">
    <location>
        <begin position="25"/>
        <end position="277"/>
    </location>
</feature>
<dbReference type="AlphaFoldDB" id="A0A7K3VXT9"/>
<sequence length="277" mass="26758">MARALGVVLLGAGLLLAGMPTAAAAESGLLRLVHLSPDTPAVDVYVDSVSDPTAGAALLTLPGVGYGTISDYQDVPPGVYAVSMRTAGAEPTSPPVLSTTVEVAAGTARTVAGVGRMADLGLAVLDDDLTPPPTGSARVRVVAAAAGAPTLDVSVAGGGQLAEGLQFAAAGEYVTVPAGSTTLQLTAGSAPTEVPVDLRAGAVYTVLVLDRPEGGLTVRPVLDAAGAAIVPSGGVDAGGGGTAGRPAAGPVAVGATLLVGAALGLGVGRHRSRPGRR</sequence>
<keyword evidence="2" id="KW-0732">Signal</keyword>
<reference evidence="4 5" key="1">
    <citation type="submission" date="2020-02" db="EMBL/GenBank/DDBJ databases">
        <title>Geodermatophilus sabuli CPCC 205279 I12A-02694.</title>
        <authorList>
            <person name="Jiang Z."/>
        </authorList>
    </citation>
    <scope>NUCLEOTIDE SEQUENCE [LARGE SCALE GENOMIC DNA]</scope>
    <source>
        <strain evidence="4 5">I12A-02694</strain>
    </source>
</reference>
<evidence type="ECO:0000313" key="4">
    <source>
        <dbReference type="EMBL" id="NEK57422.1"/>
    </source>
</evidence>
<name>A0A7K3VXT9_9ACTN</name>
<evidence type="ECO:0000256" key="2">
    <source>
        <dbReference type="SAM" id="SignalP"/>
    </source>
</evidence>
<evidence type="ECO:0000256" key="1">
    <source>
        <dbReference type="SAM" id="Phobius"/>
    </source>
</evidence>
<dbReference type="Pfam" id="PF14344">
    <property type="entry name" value="DUF4397"/>
    <property type="match status" value="1"/>
</dbReference>
<feature type="transmembrane region" description="Helical" evidence="1">
    <location>
        <begin position="247"/>
        <end position="267"/>
    </location>
</feature>